<dbReference type="GO" id="GO:0030288">
    <property type="term" value="C:outer membrane-bounded periplasmic space"/>
    <property type="evidence" value="ECO:0007669"/>
    <property type="project" value="TreeGrafter"/>
</dbReference>
<dbReference type="CDD" id="cd01146">
    <property type="entry name" value="FhuD"/>
    <property type="match status" value="1"/>
</dbReference>
<sequence>MHRPRLPRLAALAAAAALLLGGCSTADPTDDSGGAPASSDAAFPVTIEHAHGSTTIESKPERIVTLGWMAEDAVASLGVAPVGVPKNYSGADGYSDWFSEYVTDELHAELPEIIEVDGEGEFDIEQILTLEPDLILAPHSGMTEVQYERMSEIAPTVPYAKTPWFSAPWQDFTRNVGLAMGEKELAETRIRETEQLIADAAADHPDLKGTDFIYGVTLWEGETELGVYVADDPRVQFVHEFGLVDSPSLEAATAGTKEFTGGISLEKLDTLKTDVFIGWEGGAGRTEATLQNPLVSRWAPIARGSYYIMNDKGFAMATSAPTVLSIPWVLEQGFLDDLSSAVNGGAVIR</sequence>
<feature type="domain" description="Fe/B12 periplasmic-binding" evidence="6">
    <location>
        <begin position="62"/>
        <end position="346"/>
    </location>
</feature>
<feature type="chain" id="PRO_5032921771" evidence="5">
    <location>
        <begin position="27"/>
        <end position="349"/>
    </location>
</feature>
<evidence type="ECO:0000259" key="6">
    <source>
        <dbReference type="PROSITE" id="PS50983"/>
    </source>
</evidence>
<reference evidence="7 8" key="1">
    <citation type="submission" date="2020-08" db="EMBL/GenBank/DDBJ databases">
        <title>Sequencing the genomes of 1000 actinobacteria strains.</title>
        <authorList>
            <person name="Klenk H.-P."/>
        </authorList>
    </citation>
    <scope>NUCLEOTIDE SEQUENCE [LARGE SCALE GENOMIC DNA]</scope>
    <source>
        <strain evidence="7 8">DSM 45298</strain>
    </source>
</reference>
<evidence type="ECO:0000256" key="1">
    <source>
        <dbReference type="ARBA" id="ARBA00004196"/>
    </source>
</evidence>
<evidence type="ECO:0000256" key="5">
    <source>
        <dbReference type="SAM" id="SignalP"/>
    </source>
</evidence>
<keyword evidence="8" id="KW-1185">Reference proteome</keyword>
<dbReference type="Pfam" id="PF01497">
    <property type="entry name" value="Peripla_BP_2"/>
    <property type="match status" value="1"/>
</dbReference>
<dbReference type="PANTHER" id="PTHR30532">
    <property type="entry name" value="IRON III DICITRATE-BINDING PERIPLASMIC PROTEIN"/>
    <property type="match status" value="1"/>
</dbReference>
<organism evidence="7 8">
    <name type="scientific">Gordonia humi</name>
    <dbReference type="NCBI Taxonomy" id="686429"/>
    <lineage>
        <taxon>Bacteria</taxon>
        <taxon>Bacillati</taxon>
        <taxon>Actinomycetota</taxon>
        <taxon>Actinomycetes</taxon>
        <taxon>Mycobacteriales</taxon>
        <taxon>Gordoniaceae</taxon>
        <taxon>Gordonia</taxon>
    </lineage>
</organism>
<dbReference type="PROSITE" id="PS51257">
    <property type="entry name" value="PROKAR_LIPOPROTEIN"/>
    <property type="match status" value="1"/>
</dbReference>
<accession>A0A840F4Z1</accession>
<evidence type="ECO:0000313" key="7">
    <source>
        <dbReference type="EMBL" id="MBB4137508.1"/>
    </source>
</evidence>
<dbReference type="Proteomes" id="UP000551501">
    <property type="component" value="Unassembled WGS sequence"/>
</dbReference>
<name>A0A840F4Z1_9ACTN</name>
<evidence type="ECO:0000256" key="2">
    <source>
        <dbReference type="ARBA" id="ARBA00008814"/>
    </source>
</evidence>
<dbReference type="InterPro" id="IPR051313">
    <property type="entry name" value="Bact_iron-sidero_bind"/>
</dbReference>
<dbReference type="AlphaFoldDB" id="A0A840F4Z1"/>
<proteinExistence type="inferred from homology"/>
<comment type="caution">
    <text evidence="7">The sequence shown here is derived from an EMBL/GenBank/DDBJ whole genome shotgun (WGS) entry which is preliminary data.</text>
</comment>
<dbReference type="PANTHER" id="PTHR30532:SF24">
    <property type="entry name" value="FERRIC ENTEROBACTIN-BINDING PERIPLASMIC PROTEIN FEPB"/>
    <property type="match status" value="1"/>
</dbReference>
<keyword evidence="3" id="KW-0813">Transport</keyword>
<protein>
    <submittedName>
        <fullName evidence="7">Iron complex transport system substrate-binding protein</fullName>
    </submittedName>
</protein>
<dbReference type="SUPFAM" id="SSF53807">
    <property type="entry name" value="Helical backbone' metal receptor"/>
    <property type="match status" value="1"/>
</dbReference>
<dbReference type="InterPro" id="IPR002491">
    <property type="entry name" value="ABC_transptr_periplasmic_BD"/>
</dbReference>
<dbReference type="PROSITE" id="PS50983">
    <property type="entry name" value="FE_B12_PBP"/>
    <property type="match status" value="1"/>
</dbReference>
<dbReference type="Gene3D" id="3.40.50.1980">
    <property type="entry name" value="Nitrogenase molybdenum iron protein domain"/>
    <property type="match status" value="2"/>
</dbReference>
<evidence type="ECO:0000256" key="4">
    <source>
        <dbReference type="ARBA" id="ARBA00022729"/>
    </source>
</evidence>
<comment type="subcellular location">
    <subcellularLocation>
        <location evidence="1">Cell envelope</location>
    </subcellularLocation>
</comment>
<evidence type="ECO:0000313" key="8">
    <source>
        <dbReference type="Proteomes" id="UP000551501"/>
    </source>
</evidence>
<dbReference type="GO" id="GO:1901678">
    <property type="term" value="P:iron coordination entity transport"/>
    <property type="evidence" value="ECO:0007669"/>
    <property type="project" value="UniProtKB-ARBA"/>
</dbReference>
<comment type="similarity">
    <text evidence="2">Belongs to the bacterial solute-binding protein 8 family.</text>
</comment>
<keyword evidence="4 5" id="KW-0732">Signal</keyword>
<dbReference type="RefSeq" id="WP_183372368.1">
    <property type="nucleotide sequence ID" value="NZ_BAABHL010000114.1"/>
</dbReference>
<evidence type="ECO:0000256" key="3">
    <source>
        <dbReference type="ARBA" id="ARBA00022448"/>
    </source>
</evidence>
<feature type="signal peptide" evidence="5">
    <location>
        <begin position="1"/>
        <end position="26"/>
    </location>
</feature>
<gene>
    <name evidence="7" type="ORF">BKA16_004060</name>
</gene>
<dbReference type="EMBL" id="JACIFP010000001">
    <property type="protein sequence ID" value="MBB4137508.1"/>
    <property type="molecule type" value="Genomic_DNA"/>
</dbReference>